<protein>
    <submittedName>
        <fullName evidence="1">Uncharacterized protein</fullName>
    </submittedName>
</protein>
<proteinExistence type="predicted"/>
<dbReference type="AlphaFoldDB" id="A0A7J9LUZ0"/>
<organism evidence="1 2">
    <name type="scientific">Gossypium schwendimanii</name>
    <name type="common">Cotton</name>
    <dbReference type="NCBI Taxonomy" id="34291"/>
    <lineage>
        <taxon>Eukaryota</taxon>
        <taxon>Viridiplantae</taxon>
        <taxon>Streptophyta</taxon>
        <taxon>Embryophyta</taxon>
        <taxon>Tracheophyta</taxon>
        <taxon>Spermatophyta</taxon>
        <taxon>Magnoliopsida</taxon>
        <taxon>eudicotyledons</taxon>
        <taxon>Gunneridae</taxon>
        <taxon>Pentapetalae</taxon>
        <taxon>rosids</taxon>
        <taxon>malvids</taxon>
        <taxon>Malvales</taxon>
        <taxon>Malvaceae</taxon>
        <taxon>Malvoideae</taxon>
        <taxon>Gossypium</taxon>
    </lineage>
</organism>
<comment type="caution">
    <text evidence="1">The sequence shown here is derived from an EMBL/GenBank/DDBJ whole genome shotgun (WGS) entry which is preliminary data.</text>
</comment>
<name>A0A7J9LUZ0_GOSSC</name>
<evidence type="ECO:0000313" key="2">
    <source>
        <dbReference type="Proteomes" id="UP000593576"/>
    </source>
</evidence>
<gene>
    <name evidence="1" type="ORF">Goshw_008518</name>
</gene>
<evidence type="ECO:0000313" key="1">
    <source>
        <dbReference type="EMBL" id="MBA0862437.1"/>
    </source>
</evidence>
<accession>A0A7J9LUZ0</accession>
<dbReference type="EMBL" id="JABFAF010000008">
    <property type="protein sequence ID" value="MBA0862437.1"/>
    <property type="molecule type" value="Genomic_DNA"/>
</dbReference>
<reference evidence="1 2" key="1">
    <citation type="journal article" date="2019" name="Genome Biol. Evol.">
        <title>Insights into the evolution of the New World diploid cottons (Gossypium, subgenus Houzingenia) based on genome sequencing.</title>
        <authorList>
            <person name="Grover C.E."/>
            <person name="Arick M.A. 2nd"/>
            <person name="Thrash A."/>
            <person name="Conover J.L."/>
            <person name="Sanders W.S."/>
            <person name="Peterson D.G."/>
            <person name="Frelichowski J.E."/>
            <person name="Scheffler J.A."/>
            <person name="Scheffler B.E."/>
            <person name="Wendel J.F."/>
        </authorList>
    </citation>
    <scope>NUCLEOTIDE SEQUENCE [LARGE SCALE GENOMIC DNA]</scope>
    <source>
        <strain evidence="1">1</strain>
        <tissue evidence="1">Leaf</tissue>
    </source>
</reference>
<dbReference type="Proteomes" id="UP000593576">
    <property type="component" value="Unassembled WGS sequence"/>
</dbReference>
<sequence>MQCEIHIWSHKEVEQLKTQNFPYHEKLTVIYAKDRAIRKDVQIGVNIAKELQAQDVVNERIRGERNNGNRCEIDLSLDEMNVSAT</sequence>
<keyword evidence="2" id="KW-1185">Reference proteome</keyword>